<protein>
    <recommendedName>
        <fullName evidence="6">Acetate kinase</fullName>
        <ecNumber evidence="6">2.7.2.1</ecNumber>
    </recommendedName>
    <alternativeName>
        <fullName evidence="6">Acetokinase</fullName>
    </alternativeName>
</protein>
<dbReference type="InterPro" id="IPR023865">
    <property type="entry name" value="Aliphatic_acid_kinase_CS"/>
</dbReference>
<dbReference type="PANTHER" id="PTHR21060:SF15">
    <property type="entry name" value="ACETATE KINASE-RELATED"/>
    <property type="match status" value="1"/>
</dbReference>
<feature type="binding site" evidence="6">
    <location>
        <position position="9"/>
    </location>
    <ligand>
        <name>Mg(2+)</name>
        <dbReference type="ChEBI" id="CHEBI:18420"/>
    </ligand>
</feature>
<dbReference type="GO" id="GO:0005524">
    <property type="term" value="F:ATP binding"/>
    <property type="evidence" value="ECO:0007669"/>
    <property type="project" value="UniProtKB-KW"/>
</dbReference>
<accession>D6Y8P5</accession>
<dbReference type="EMBL" id="CP001874">
    <property type="protein sequence ID" value="ADG87942.1"/>
    <property type="molecule type" value="Genomic_DNA"/>
</dbReference>
<dbReference type="UniPathway" id="UPA00340">
    <property type="reaction ID" value="UER00458"/>
</dbReference>
<dbReference type="HAMAP" id="MF_00020">
    <property type="entry name" value="Acetate_kinase"/>
    <property type="match status" value="1"/>
</dbReference>
<keyword evidence="6" id="KW-0460">Magnesium</keyword>
<dbReference type="NCBIfam" id="TIGR00016">
    <property type="entry name" value="ackA"/>
    <property type="match status" value="1"/>
</dbReference>
<organism evidence="8 9">
    <name type="scientific">Thermobispora bispora (strain ATCC 19993 / DSM 43833 / CBS 139.67 / JCM 10125 / KCTC 9307 / NBRC 14880 / R51)</name>
    <dbReference type="NCBI Taxonomy" id="469371"/>
    <lineage>
        <taxon>Bacteria</taxon>
        <taxon>Bacillati</taxon>
        <taxon>Actinomycetota</taxon>
        <taxon>Actinomycetes</taxon>
        <taxon>Streptosporangiales</taxon>
        <taxon>Streptosporangiaceae</taxon>
        <taxon>Thermobispora</taxon>
    </lineage>
</organism>
<sequence length="394" mass="42209">MTGRILVINAGSSSIKYQLIDVATRRKLVTGLAERIGEETSVLTHGAHRVERRLADHEEGLKAVLAAFAEHGPPLDEVVAVGHRVVHGGSRFIQPTIIDERVERTIEELAPLAPLHNPPNLEGIRVARSAFPHLPHVAVFDTAFHATIPRHAATYAVPREWTAKYAVRRYGFHGISVAYVSRRAAELLGRPYGEVNSIVLHLGNGASATAVRGGRSIDTSMGITPLAGLVMGTRSGDIDPAIPGYLHRVAGLGIPEIDEALNKESGLLGLCGANDLRDVWRLADAGDENARLAMEMYAYRVRCYIGAYYAALGRVDAVVFTAGVGENDQRTRALAVEGLSRLGIEIDPVRNAAPAKEPRFISPEGAEVAVMVIPTDEELEIAVQTAACIAAGSA</sequence>
<feature type="binding site" evidence="6">
    <location>
        <begin position="323"/>
        <end position="327"/>
    </location>
    <ligand>
        <name>ATP</name>
        <dbReference type="ChEBI" id="CHEBI:30616"/>
    </ligand>
</feature>
<dbReference type="PRINTS" id="PR00471">
    <property type="entry name" value="ACETATEKNASE"/>
</dbReference>
<feature type="site" description="Transition state stabilizer" evidence="6">
    <location>
        <position position="234"/>
    </location>
</feature>
<dbReference type="RefSeq" id="WP_013131475.1">
    <property type="nucleotide sequence ID" value="NC_014165.1"/>
</dbReference>
<comment type="subunit">
    <text evidence="6">Homodimer.</text>
</comment>
<dbReference type="eggNOG" id="COG0282">
    <property type="taxonomic scope" value="Bacteria"/>
</dbReference>
<keyword evidence="5 6" id="KW-0067">ATP-binding</keyword>
<evidence type="ECO:0000256" key="1">
    <source>
        <dbReference type="ARBA" id="ARBA00008748"/>
    </source>
</evidence>
<dbReference type="PROSITE" id="PS01075">
    <property type="entry name" value="ACETATE_KINASE_1"/>
    <property type="match status" value="1"/>
</dbReference>
<dbReference type="GO" id="GO:0006083">
    <property type="term" value="P:acetate metabolic process"/>
    <property type="evidence" value="ECO:0007669"/>
    <property type="project" value="TreeGrafter"/>
</dbReference>
<dbReference type="InterPro" id="IPR004372">
    <property type="entry name" value="Ac/propionate_kinase"/>
</dbReference>
<dbReference type="EC" id="2.7.2.1" evidence="6"/>
<comment type="cofactor">
    <cofactor evidence="6">
        <name>Mg(2+)</name>
        <dbReference type="ChEBI" id="CHEBI:18420"/>
    </cofactor>
    <cofactor evidence="6">
        <name>Mn(2+)</name>
        <dbReference type="ChEBI" id="CHEBI:29035"/>
    </cofactor>
    <text evidence="6">Mg(2+). Can also accept Mn(2+).</text>
</comment>
<keyword evidence="3 6" id="KW-0547">Nucleotide-binding</keyword>
<reference evidence="8 9" key="1">
    <citation type="submission" date="2010-01" db="EMBL/GenBank/DDBJ databases">
        <title>The complete genome of Thermobispora bispora DSM 43833.</title>
        <authorList>
            <consortium name="US DOE Joint Genome Institute (JGI-PGF)"/>
            <person name="Lucas S."/>
            <person name="Copeland A."/>
            <person name="Lapidus A."/>
            <person name="Glavina del Rio T."/>
            <person name="Dalin E."/>
            <person name="Tice H."/>
            <person name="Bruce D."/>
            <person name="Goodwin L."/>
            <person name="Pitluck S."/>
            <person name="Kyrpides N."/>
            <person name="Mavromatis K."/>
            <person name="Ivanova N."/>
            <person name="Mikhailova N."/>
            <person name="Chertkov O."/>
            <person name="Brettin T."/>
            <person name="Detter J.C."/>
            <person name="Han C."/>
            <person name="Larimer F."/>
            <person name="Land M."/>
            <person name="Hauser L."/>
            <person name="Markowitz V."/>
            <person name="Cheng J.-F."/>
            <person name="Hugenholtz P."/>
            <person name="Woyke T."/>
            <person name="Wu D."/>
            <person name="Jando M."/>
            <person name="Schneider S."/>
            <person name="Klenk H.-P."/>
            <person name="Eisen J.A."/>
        </authorList>
    </citation>
    <scope>NUCLEOTIDE SEQUENCE [LARGE SCALE GENOMIC DNA]</scope>
    <source>
        <strain evidence="9">ATCC 19993 / DSM 43833 / CBS 139.67 / JCM 10125 / KCTC 9307 / NBRC 14880 / R51</strain>
    </source>
</reference>
<dbReference type="InterPro" id="IPR000890">
    <property type="entry name" value="Aliphatic_acid_kin_short-chain"/>
</dbReference>
<name>D6Y8P5_THEBD</name>
<proteinExistence type="inferred from homology"/>
<dbReference type="CDD" id="cd24010">
    <property type="entry name" value="ASKHA_NBD_AcK_PK"/>
    <property type="match status" value="1"/>
</dbReference>
<evidence type="ECO:0000256" key="4">
    <source>
        <dbReference type="ARBA" id="ARBA00022777"/>
    </source>
</evidence>
<evidence type="ECO:0000256" key="7">
    <source>
        <dbReference type="RuleBase" id="RU003835"/>
    </source>
</evidence>
<feature type="binding site" evidence="6">
    <location>
        <position position="16"/>
    </location>
    <ligand>
        <name>ATP</name>
        <dbReference type="ChEBI" id="CHEBI:30616"/>
    </ligand>
</feature>
<evidence type="ECO:0000256" key="6">
    <source>
        <dbReference type="HAMAP-Rule" id="MF_00020"/>
    </source>
</evidence>
<keyword evidence="9" id="KW-1185">Reference proteome</keyword>
<keyword evidence="6" id="KW-0963">Cytoplasm</keyword>
<feature type="binding site" evidence="6">
    <location>
        <position position="377"/>
    </location>
    <ligand>
        <name>Mg(2+)</name>
        <dbReference type="ChEBI" id="CHEBI:18420"/>
    </ligand>
</feature>
<dbReference type="SUPFAM" id="SSF53067">
    <property type="entry name" value="Actin-like ATPase domain"/>
    <property type="match status" value="2"/>
</dbReference>
<dbReference type="Pfam" id="PF00871">
    <property type="entry name" value="Acetate_kinase"/>
    <property type="match status" value="1"/>
</dbReference>
<dbReference type="PIRSF" id="PIRSF000722">
    <property type="entry name" value="Acetate_prop_kin"/>
    <property type="match status" value="1"/>
</dbReference>
<comment type="similarity">
    <text evidence="1 6 7">Belongs to the acetokinase family.</text>
</comment>
<dbReference type="GO" id="GO:0005737">
    <property type="term" value="C:cytoplasm"/>
    <property type="evidence" value="ECO:0007669"/>
    <property type="project" value="UniProtKB-SubCell"/>
</dbReference>
<dbReference type="GO" id="GO:0006085">
    <property type="term" value="P:acetyl-CoA biosynthetic process"/>
    <property type="evidence" value="ECO:0007669"/>
    <property type="project" value="UniProtKB-UniRule"/>
</dbReference>
<dbReference type="Proteomes" id="UP000006640">
    <property type="component" value="Chromosome"/>
</dbReference>
<evidence type="ECO:0000313" key="8">
    <source>
        <dbReference type="EMBL" id="ADG87942.1"/>
    </source>
</evidence>
<feature type="active site" description="Proton donor/acceptor" evidence="6">
    <location>
        <position position="141"/>
    </location>
</feature>
<comment type="catalytic activity">
    <reaction evidence="6">
        <text>acetate + ATP = acetyl phosphate + ADP</text>
        <dbReference type="Rhea" id="RHEA:11352"/>
        <dbReference type="ChEBI" id="CHEBI:22191"/>
        <dbReference type="ChEBI" id="CHEBI:30089"/>
        <dbReference type="ChEBI" id="CHEBI:30616"/>
        <dbReference type="ChEBI" id="CHEBI:456216"/>
        <dbReference type="EC" id="2.7.2.1"/>
    </reaction>
</comment>
<evidence type="ECO:0000256" key="3">
    <source>
        <dbReference type="ARBA" id="ARBA00022741"/>
    </source>
</evidence>
<keyword evidence="6" id="KW-0479">Metal-binding</keyword>
<feature type="binding site" evidence="6">
    <location>
        <position position="84"/>
    </location>
    <ligand>
        <name>substrate</name>
    </ligand>
</feature>
<comment type="function">
    <text evidence="6">Catalyzes the formation of acetyl phosphate from acetate and ATP. Can also catalyze the reverse reaction.</text>
</comment>
<feature type="binding site" evidence="6">
    <location>
        <begin position="275"/>
        <end position="277"/>
    </location>
    <ligand>
        <name>ATP</name>
        <dbReference type="ChEBI" id="CHEBI:30616"/>
    </ligand>
</feature>
<comment type="subcellular location">
    <subcellularLocation>
        <location evidence="6">Cytoplasm</location>
    </subcellularLocation>
</comment>
<dbReference type="GO" id="GO:0000287">
    <property type="term" value="F:magnesium ion binding"/>
    <property type="evidence" value="ECO:0007669"/>
    <property type="project" value="UniProtKB-UniRule"/>
</dbReference>
<dbReference type="OrthoDB" id="9802453at2"/>
<keyword evidence="2 6" id="KW-0808">Transferase</keyword>
<gene>
    <name evidence="6" type="primary">ackA</name>
    <name evidence="8" type="ordered locus">Tbis_1221</name>
</gene>
<dbReference type="PANTHER" id="PTHR21060">
    <property type="entry name" value="ACETATE KINASE"/>
    <property type="match status" value="1"/>
</dbReference>
<evidence type="ECO:0000256" key="5">
    <source>
        <dbReference type="ARBA" id="ARBA00022840"/>
    </source>
</evidence>
<dbReference type="HOGENOM" id="CLU_020352_0_1_11"/>
<dbReference type="Gene3D" id="3.30.420.40">
    <property type="match status" value="2"/>
</dbReference>
<evidence type="ECO:0000256" key="2">
    <source>
        <dbReference type="ARBA" id="ARBA00022679"/>
    </source>
</evidence>
<dbReference type="KEGG" id="tbi:Tbis_1221"/>
<keyword evidence="4 6" id="KW-0418">Kinase</keyword>
<comment type="pathway">
    <text evidence="6">Metabolic intermediate biosynthesis; acetyl-CoA biosynthesis; acetyl-CoA from acetate: step 1/2.</text>
</comment>
<dbReference type="STRING" id="469371.Tbis_1221"/>
<dbReference type="InterPro" id="IPR043129">
    <property type="entry name" value="ATPase_NBD"/>
</dbReference>
<dbReference type="GO" id="GO:0008776">
    <property type="term" value="F:acetate kinase activity"/>
    <property type="evidence" value="ECO:0007669"/>
    <property type="project" value="UniProtKB-UniRule"/>
</dbReference>
<feature type="site" description="Transition state stabilizer" evidence="6">
    <location>
        <position position="173"/>
    </location>
</feature>
<feature type="binding site" evidence="6">
    <location>
        <begin position="201"/>
        <end position="205"/>
    </location>
    <ligand>
        <name>ATP</name>
        <dbReference type="ChEBI" id="CHEBI:30616"/>
    </ligand>
</feature>
<evidence type="ECO:0000313" key="9">
    <source>
        <dbReference type="Proteomes" id="UP000006640"/>
    </source>
</evidence>
<dbReference type="AlphaFoldDB" id="D6Y8P5"/>